<protein>
    <submittedName>
        <fullName evidence="1">Uncharacterized protein</fullName>
    </submittedName>
</protein>
<dbReference type="Proteomes" id="UP000800097">
    <property type="component" value="Unassembled WGS sequence"/>
</dbReference>
<sequence length="185" mass="20439">MISSDTAAVSIPNLRLLRPESRCPRRGTVSGQRLRNNTSLQRRLFSGLLGRLVNKAACNQCEGSKFLCMVQEWEPWMSQAICSVPTSLVQFLGRAGCSPLVNRRSQLKREPPLTITQERASAHFSSGASSNHLGPGCHGLLQAASNDSPATFATSDFFLLRILLVVIMAHIMWRFPCSQNSPREK</sequence>
<organism evidence="1 2">
    <name type="scientific">Westerdykella ornata</name>
    <dbReference type="NCBI Taxonomy" id="318751"/>
    <lineage>
        <taxon>Eukaryota</taxon>
        <taxon>Fungi</taxon>
        <taxon>Dikarya</taxon>
        <taxon>Ascomycota</taxon>
        <taxon>Pezizomycotina</taxon>
        <taxon>Dothideomycetes</taxon>
        <taxon>Pleosporomycetidae</taxon>
        <taxon>Pleosporales</taxon>
        <taxon>Sporormiaceae</taxon>
        <taxon>Westerdykella</taxon>
    </lineage>
</organism>
<dbReference type="AlphaFoldDB" id="A0A6A6JE24"/>
<proteinExistence type="predicted"/>
<dbReference type="EMBL" id="ML986502">
    <property type="protein sequence ID" value="KAF2274537.1"/>
    <property type="molecule type" value="Genomic_DNA"/>
</dbReference>
<accession>A0A6A6JE24</accession>
<evidence type="ECO:0000313" key="1">
    <source>
        <dbReference type="EMBL" id="KAF2274537.1"/>
    </source>
</evidence>
<dbReference type="RefSeq" id="XP_033652076.1">
    <property type="nucleotide sequence ID" value="XM_033792885.1"/>
</dbReference>
<evidence type="ECO:0000313" key="2">
    <source>
        <dbReference type="Proteomes" id="UP000800097"/>
    </source>
</evidence>
<gene>
    <name evidence="1" type="ORF">EI97DRAFT_101712</name>
</gene>
<keyword evidence="2" id="KW-1185">Reference proteome</keyword>
<reference evidence="1" key="1">
    <citation type="journal article" date="2020" name="Stud. Mycol.">
        <title>101 Dothideomycetes genomes: a test case for predicting lifestyles and emergence of pathogens.</title>
        <authorList>
            <person name="Haridas S."/>
            <person name="Albert R."/>
            <person name="Binder M."/>
            <person name="Bloem J."/>
            <person name="Labutti K."/>
            <person name="Salamov A."/>
            <person name="Andreopoulos B."/>
            <person name="Baker S."/>
            <person name="Barry K."/>
            <person name="Bills G."/>
            <person name="Bluhm B."/>
            <person name="Cannon C."/>
            <person name="Castanera R."/>
            <person name="Culley D."/>
            <person name="Daum C."/>
            <person name="Ezra D."/>
            <person name="Gonzalez J."/>
            <person name="Henrissat B."/>
            <person name="Kuo A."/>
            <person name="Liang C."/>
            <person name="Lipzen A."/>
            <person name="Lutzoni F."/>
            <person name="Magnuson J."/>
            <person name="Mondo S."/>
            <person name="Nolan M."/>
            <person name="Ohm R."/>
            <person name="Pangilinan J."/>
            <person name="Park H.-J."/>
            <person name="Ramirez L."/>
            <person name="Alfaro M."/>
            <person name="Sun H."/>
            <person name="Tritt A."/>
            <person name="Yoshinaga Y."/>
            <person name="Zwiers L.-H."/>
            <person name="Turgeon B."/>
            <person name="Goodwin S."/>
            <person name="Spatafora J."/>
            <person name="Crous P."/>
            <person name="Grigoriev I."/>
        </authorList>
    </citation>
    <scope>NUCLEOTIDE SEQUENCE</scope>
    <source>
        <strain evidence="1">CBS 379.55</strain>
    </source>
</reference>
<name>A0A6A6JE24_WESOR</name>
<dbReference type="GeneID" id="54546060"/>